<dbReference type="RefSeq" id="WP_159440026.1">
    <property type="nucleotide sequence ID" value="NZ_FTOM01000001.1"/>
</dbReference>
<feature type="domain" description="Haemin-degrading HemS/ChuX" evidence="1">
    <location>
        <begin position="43"/>
        <end position="151"/>
    </location>
</feature>
<protein>
    <submittedName>
        <fullName evidence="2">Putative hemin transport protein</fullName>
    </submittedName>
</protein>
<gene>
    <name evidence="2" type="ORF">SAMN05421795_101125</name>
</gene>
<dbReference type="Pfam" id="PF05171">
    <property type="entry name" value="HemS"/>
    <property type="match status" value="2"/>
</dbReference>
<dbReference type="Proteomes" id="UP000186098">
    <property type="component" value="Unassembled WGS sequence"/>
</dbReference>
<dbReference type="STRING" id="407234.SAMN05421795_101125"/>
<dbReference type="GO" id="GO:0006826">
    <property type="term" value="P:iron ion transport"/>
    <property type="evidence" value="ECO:0007669"/>
    <property type="project" value="InterPro"/>
</dbReference>
<dbReference type="InterPro" id="IPR053733">
    <property type="entry name" value="Heme_Transport_Util_sf"/>
</dbReference>
<reference evidence="3" key="1">
    <citation type="submission" date="2017-01" db="EMBL/GenBank/DDBJ databases">
        <authorList>
            <person name="Varghese N."/>
            <person name="Submissions S."/>
        </authorList>
    </citation>
    <scope>NUCLEOTIDE SEQUENCE [LARGE SCALE GENOMIC DNA]</scope>
    <source>
        <strain evidence="3">DSM 18714</strain>
    </source>
</reference>
<keyword evidence="3" id="KW-1185">Reference proteome</keyword>
<organism evidence="2 3">
    <name type="scientific">Phaeovulum vinaykumarii</name>
    <dbReference type="NCBI Taxonomy" id="407234"/>
    <lineage>
        <taxon>Bacteria</taxon>
        <taxon>Pseudomonadati</taxon>
        <taxon>Pseudomonadota</taxon>
        <taxon>Alphaproteobacteria</taxon>
        <taxon>Rhodobacterales</taxon>
        <taxon>Paracoccaceae</taxon>
        <taxon>Phaeovulum</taxon>
    </lineage>
</organism>
<dbReference type="AlphaFoldDB" id="A0A1N7JL56"/>
<dbReference type="InterPro" id="IPR007845">
    <property type="entry name" value="HemS/ChuX_dom"/>
</dbReference>
<evidence type="ECO:0000259" key="1">
    <source>
        <dbReference type="Pfam" id="PF05171"/>
    </source>
</evidence>
<feature type="domain" description="Haemin-degrading HemS/ChuX" evidence="1">
    <location>
        <begin position="200"/>
        <end position="330"/>
    </location>
</feature>
<evidence type="ECO:0000313" key="3">
    <source>
        <dbReference type="Proteomes" id="UP000186098"/>
    </source>
</evidence>
<dbReference type="CDD" id="cd16831">
    <property type="entry name" value="HemS-like_C"/>
    <property type="match status" value="1"/>
</dbReference>
<accession>A0A1N7JL56</accession>
<sequence length="348" mass="36210">MSQFPPPTDQPPHTDRPLSADMALALADLPSLDGRADLDRAAVVAHPDRLIPALADLGPLTGVTASGGGAARIAKTGLYRNFQSGPHASMVLDPQIDLRLFAAHWAHARAVVSAAGRRSLHVFDASGAPLHAILATEATDPAAWDALVSALACPAEPAPLAPAPAPEGARANPARLADLRQGWAELTDTHQFLRLVSRLKMNRLGAYRLAGAPLARALSPDAVPRVLGAAAAGGVPMMAFVGNRGCIEIHGGPLPAPHFESDLLKMRAPDLWLDLDCARVAEVWAATKPTKAGPAVSLEAFEADGTLIAQIFGMRRAGEAAISAWDALIAAEPSLAAPRRSDGKEAAE</sequence>
<name>A0A1N7JL56_9RHOB</name>
<dbReference type="SUPFAM" id="SSF144064">
    <property type="entry name" value="Heme iron utilization protein-like"/>
    <property type="match status" value="1"/>
</dbReference>
<dbReference type="EMBL" id="FTOM01000001">
    <property type="protein sequence ID" value="SIS50102.1"/>
    <property type="molecule type" value="Genomic_DNA"/>
</dbReference>
<evidence type="ECO:0000313" key="2">
    <source>
        <dbReference type="EMBL" id="SIS50102.1"/>
    </source>
</evidence>
<dbReference type="Gene3D" id="3.40.1570.10">
    <property type="entry name" value="HemS/ChuS/ChuX like domains"/>
    <property type="match status" value="2"/>
</dbReference>
<proteinExistence type="predicted"/>